<dbReference type="PANTHER" id="PTHR30055">
    <property type="entry name" value="HTH-TYPE TRANSCRIPTIONAL REGULATOR RUTR"/>
    <property type="match status" value="1"/>
</dbReference>
<proteinExistence type="predicted"/>
<accession>A0ABT1PRI7</accession>
<evidence type="ECO:0000256" key="1">
    <source>
        <dbReference type="ARBA" id="ARBA00023125"/>
    </source>
</evidence>
<dbReference type="Gene3D" id="1.10.357.10">
    <property type="entry name" value="Tetracycline Repressor, domain 2"/>
    <property type="match status" value="1"/>
</dbReference>
<keyword evidence="1 2" id="KW-0238">DNA-binding</keyword>
<dbReference type="InterPro" id="IPR001647">
    <property type="entry name" value="HTH_TetR"/>
</dbReference>
<feature type="domain" description="HTH tetR-type" evidence="3">
    <location>
        <begin position="2"/>
        <end position="62"/>
    </location>
</feature>
<keyword evidence="5" id="KW-1185">Reference proteome</keyword>
<evidence type="ECO:0000256" key="2">
    <source>
        <dbReference type="PROSITE-ProRule" id="PRU00335"/>
    </source>
</evidence>
<dbReference type="RefSeq" id="WP_255919164.1">
    <property type="nucleotide sequence ID" value="NZ_JANFNG010000003.1"/>
</dbReference>
<dbReference type="Pfam" id="PF00440">
    <property type="entry name" value="TetR_N"/>
    <property type="match status" value="1"/>
</dbReference>
<sequence length="190" mass="19624">MPTARDSLLNAALGALEERPWDTVRMVEVAAAAGVSRQTLYNEFGGKDGLARALVRRAADDYLAGVEHVLAAAGRRGADAGECLAAATAWTLHAARRSALLREALTGCRGRRLPAAPDPSPGDLVEALRGRAVGAVEQCGPRCGAADIGRACDAAARLTLSYVLVPAPSDEDACLEVSRLVRGLLNGAAA</sequence>
<evidence type="ECO:0000259" key="3">
    <source>
        <dbReference type="PROSITE" id="PS50977"/>
    </source>
</evidence>
<organism evidence="4 5">
    <name type="scientific">Streptomyces humicola</name>
    <dbReference type="NCBI Taxonomy" id="2953240"/>
    <lineage>
        <taxon>Bacteria</taxon>
        <taxon>Bacillati</taxon>
        <taxon>Actinomycetota</taxon>
        <taxon>Actinomycetes</taxon>
        <taxon>Kitasatosporales</taxon>
        <taxon>Streptomycetaceae</taxon>
        <taxon>Streptomyces</taxon>
    </lineage>
</organism>
<reference evidence="4" key="1">
    <citation type="submission" date="2022-06" db="EMBL/GenBank/DDBJ databases">
        <title>Draft genome sequence of Streptomyces sp. RB6PN25 isolated from peat swamp forest in Thailand.</title>
        <authorList>
            <person name="Duangmal K."/>
            <person name="Klaysubun C."/>
        </authorList>
    </citation>
    <scope>NUCLEOTIDE SEQUENCE</scope>
    <source>
        <strain evidence="4">RB6PN25</strain>
    </source>
</reference>
<comment type="caution">
    <text evidence="4">The sequence shown here is derived from an EMBL/GenBank/DDBJ whole genome shotgun (WGS) entry which is preliminary data.</text>
</comment>
<name>A0ABT1PRI7_9ACTN</name>
<feature type="DNA-binding region" description="H-T-H motif" evidence="2">
    <location>
        <begin position="25"/>
        <end position="44"/>
    </location>
</feature>
<gene>
    <name evidence="4" type="ORF">NGB36_06610</name>
</gene>
<evidence type="ECO:0000313" key="4">
    <source>
        <dbReference type="EMBL" id="MCQ4080276.1"/>
    </source>
</evidence>
<evidence type="ECO:0000313" key="5">
    <source>
        <dbReference type="Proteomes" id="UP001057702"/>
    </source>
</evidence>
<dbReference type="Proteomes" id="UP001057702">
    <property type="component" value="Unassembled WGS sequence"/>
</dbReference>
<dbReference type="InterPro" id="IPR050109">
    <property type="entry name" value="HTH-type_TetR-like_transc_reg"/>
</dbReference>
<dbReference type="PRINTS" id="PR00455">
    <property type="entry name" value="HTHTETR"/>
</dbReference>
<dbReference type="SUPFAM" id="SSF46689">
    <property type="entry name" value="Homeodomain-like"/>
    <property type="match status" value="1"/>
</dbReference>
<dbReference type="PROSITE" id="PS50977">
    <property type="entry name" value="HTH_TETR_2"/>
    <property type="match status" value="1"/>
</dbReference>
<dbReference type="Pfam" id="PF18556">
    <property type="entry name" value="TetR_C_35"/>
    <property type="match status" value="1"/>
</dbReference>
<dbReference type="InterPro" id="IPR040611">
    <property type="entry name" value="AlkX_C"/>
</dbReference>
<dbReference type="InterPro" id="IPR009057">
    <property type="entry name" value="Homeodomain-like_sf"/>
</dbReference>
<protein>
    <submittedName>
        <fullName evidence="4">TetR family transcriptional regulator</fullName>
    </submittedName>
</protein>
<dbReference type="EMBL" id="JANFNG010000003">
    <property type="protein sequence ID" value="MCQ4080276.1"/>
    <property type="molecule type" value="Genomic_DNA"/>
</dbReference>
<dbReference type="PANTHER" id="PTHR30055:SF146">
    <property type="entry name" value="HTH-TYPE TRANSCRIPTIONAL DUAL REGULATOR CECR"/>
    <property type="match status" value="1"/>
</dbReference>